<dbReference type="InterPro" id="IPR014114">
    <property type="entry name" value="TraW"/>
</dbReference>
<keyword evidence="2" id="KW-0614">Plasmid</keyword>
<dbReference type="RefSeq" id="WP_205448073.1">
    <property type="nucleotide sequence ID" value="NZ_CAXONK010000017.1"/>
</dbReference>
<protein>
    <submittedName>
        <fullName evidence="2">IncF plasmid conjugative transfer pilus assembly protein TraW</fullName>
    </submittedName>
</protein>
<evidence type="ECO:0000313" key="1">
    <source>
        <dbReference type="EMBL" id="QFX76219.1"/>
    </source>
</evidence>
<name>A0A6B8DIZ5_MORMO</name>
<dbReference type="AlphaFoldDB" id="A0A6B8DIZ5"/>
<dbReference type="EMBL" id="MN310368">
    <property type="protein sequence ID" value="QGJ79986.1"/>
    <property type="molecule type" value="Genomic_DNA"/>
</dbReference>
<organism evidence="2">
    <name type="scientific">Morganella morganii</name>
    <name type="common">Proteus morganii</name>
    <dbReference type="NCBI Taxonomy" id="582"/>
    <lineage>
        <taxon>Bacteria</taxon>
        <taxon>Pseudomonadati</taxon>
        <taxon>Pseudomonadota</taxon>
        <taxon>Gammaproteobacteria</taxon>
        <taxon>Enterobacterales</taxon>
        <taxon>Morganellaceae</taxon>
        <taxon>Morganella</taxon>
    </lineage>
</organism>
<accession>A0A6B8DIZ5</accession>
<sequence>MNRTLIITLFILLFPSGITAKELGSAGNVWKIKERNLITVMKERLAQKFNGQTDEQIQEELRRRTEERSLRPAPVAGITRATETAVHYFDPSFTLTKDIADDKGVVFARKGEVFNPFDISGFTQTLVFIDGDDPEQITWVKQFKPKTIRSKIILVNGNIKDTEELLDTRIYFDQLGELTGRFGIKRVPAVIEDAGDNKNLRITEVGL</sequence>
<evidence type="ECO:0000313" key="2">
    <source>
        <dbReference type="EMBL" id="QGJ79986.1"/>
    </source>
</evidence>
<geneLocation type="plasmid" evidence="1">
    <name>p516602-KPC</name>
</geneLocation>
<reference evidence="2" key="1">
    <citation type="submission" date="2019-08" db="EMBL/GenBank/DDBJ databases">
        <authorList>
            <person name="Zhou D."/>
        </authorList>
    </citation>
    <scope>NUCLEOTIDE SEQUENCE</scope>
    <source>
        <strain evidence="1">170516602</strain>
        <strain evidence="2">1712229813</strain>
        <plasmid evidence="2">p229813-KPC</plasmid>
        <plasmid evidence="1">p516602-KPC</plasmid>
    </source>
</reference>
<dbReference type="NCBIfam" id="TIGR02743">
    <property type="entry name" value="TraW"/>
    <property type="match status" value="1"/>
</dbReference>
<proteinExistence type="predicted"/>
<dbReference type="EMBL" id="MN310367">
    <property type="protein sequence ID" value="QFX76219.1"/>
    <property type="molecule type" value="Genomic_DNA"/>
</dbReference>
<geneLocation type="plasmid" evidence="2">
    <name>p229813-KPC</name>
</geneLocation>